<dbReference type="GO" id="GO:0005783">
    <property type="term" value="C:endoplasmic reticulum"/>
    <property type="evidence" value="ECO:0007669"/>
    <property type="project" value="TreeGrafter"/>
</dbReference>
<keyword evidence="6" id="KW-1185">Reference proteome</keyword>
<feature type="transmembrane region" description="Helical" evidence="3">
    <location>
        <begin position="12"/>
        <end position="31"/>
    </location>
</feature>
<feature type="transmembrane region" description="Helical" evidence="3">
    <location>
        <begin position="393"/>
        <end position="416"/>
    </location>
</feature>
<reference evidence="5" key="1">
    <citation type="submission" date="2021-10" db="EMBL/GenBank/DDBJ databases">
        <authorList>
            <person name="Piombo E."/>
        </authorList>
    </citation>
    <scope>NUCLEOTIDE SEQUENCE</scope>
</reference>
<dbReference type="SUPFAM" id="SSF51735">
    <property type="entry name" value="NAD(P)-binding Rossmann-fold domains"/>
    <property type="match status" value="1"/>
</dbReference>
<evidence type="ECO:0000259" key="4">
    <source>
        <dbReference type="Pfam" id="PF01073"/>
    </source>
</evidence>
<keyword evidence="3" id="KW-0812">Transmembrane</keyword>
<proteinExistence type="inferred from homology"/>
<feature type="transmembrane region" description="Helical" evidence="3">
    <location>
        <begin position="103"/>
        <end position="124"/>
    </location>
</feature>
<dbReference type="InterPro" id="IPR002225">
    <property type="entry name" value="3Beta_OHSteriod_DH/Estase"/>
</dbReference>
<dbReference type="OrthoDB" id="10058185at2759"/>
<evidence type="ECO:0000256" key="3">
    <source>
        <dbReference type="SAM" id="Phobius"/>
    </source>
</evidence>
<keyword evidence="3" id="KW-0472">Membrane</keyword>
<sequence>MAFVFPSLANSATVTITAAGALFSCLLLYFIRINLMFMETPARFRILAGSRWDPKLLSQTYKELAENPISYADQLPPRLNRRYVVTGGAGKKFQSRVITLDRILNLIVPLLGLVGGHIVLQLLARGTPPEGIRVIDIRRTERNDLRSEAASRVDFIHTDVTSLSSVQAAFCKPWDQSVAHLPLTVFHTAAIIIPSARSKLQYEFVESVNVRGTKNVLMAAREAGADIFSSTSSASIAIQPVELFPSPWVSTPQNFAQVLDESDFYKPLRPHEEFFGNYPASKALAERLVCETNDGDSFRTGCIRPGNGVYGDPTDNTVGGPLSRSIMPTWVPHIVQSFVHGANVAVAHLHHEAVLTTKNCSQSGRPFVVTDPNPPITYGDLYNVIKFLSFHSFHVVVLPPILILLLSHVIEWYVLLPYRYSFLRHFLPQIRGDLKYLQPGLFSICTHLIVSDSEARKPVEEGGLGYRGVLTTLQGMVWEVLEWNREHGSEHDKPHARKAYTTSVELAEQIQKLGVGGVRIST</sequence>
<feature type="domain" description="3-beta hydroxysteroid dehydrogenase/isomerase" evidence="4">
    <location>
        <begin position="111"/>
        <end position="384"/>
    </location>
</feature>
<accession>A0A9P0EPJ6</accession>
<dbReference type="Gene3D" id="3.40.50.720">
    <property type="entry name" value="NAD(P)-binding Rossmann-like Domain"/>
    <property type="match status" value="1"/>
</dbReference>
<dbReference type="InterPro" id="IPR050425">
    <property type="entry name" value="NAD(P)_dehydrat-like"/>
</dbReference>
<evidence type="ECO:0000313" key="6">
    <source>
        <dbReference type="Proteomes" id="UP000775872"/>
    </source>
</evidence>
<dbReference type="PANTHER" id="PTHR10366:SF447">
    <property type="entry name" value="HYDROXYSTEROID DEHYDROGENASE_ISOMERASE FAMILY PROTEIN, PUTATIVE (AFU_ORTHOLOGUE AFUA_1G06450)-RELATED"/>
    <property type="match status" value="1"/>
</dbReference>
<keyword evidence="1" id="KW-0560">Oxidoreductase</keyword>
<evidence type="ECO:0000256" key="2">
    <source>
        <dbReference type="ARBA" id="ARBA00023445"/>
    </source>
</evidence>
<organism evidence="5 6">
    <name type="scientific">Clonostachys solani</name>
    <dbReference type="NCBI Taxonomy" id="160281"/>
    <lineage>
        <taxon>Eukaryota</taxon>
        <taxon>Fungi</taxon>
        <taxon>Dikarya</taxon>
        <taxon>Ascomycota</taxon>
        <taxon>Pezizomycotina</taxon>
        <taxon>Sordariomycetes</taxon>
        <taxon>Hypocreomycetidae</taxon>
        <taxon>Hypocreales</taxon>
        <taxon>Bionectriaceae</taxon>
        <taxon>Clonostachys</taxon>
    </lineage>
</organism>
<evidence type="ECO:0000313" key="5">
    <source>
        <dbReference type="EMBL" id="CAH0058716.1"/>
    </source>
</evidence>
<dbReference type="EMBL" id="CABFOC020000091">
    <property type="protein sequence ID" value="CAH0058716.1"/>
    <property type="molecule type" value="Genomic_DNA"/>
</dbReference>
<dbReference type="AlphaFoldDB" id="A0A9P0EPJ6"/>
<gene>
    <name evidence="5" type="ORF">CSOL1703_00007740</name>
</gene>
<name>A0A9P0EPJ6_9HYPO</name>
<evidence type="ECO:0000256" key="1">
    <source>
        <dbReference type="ARBA" id="ARBA00023002"/>
    </source>
</evidence>
<dbReference type="GO" id="GO:0006696">
    <property type="term" value="P:ergosterol biosynthetic process"/>
    <property type="evidence" value="ECO:0007669"/>
    <property type="project" value="TreeGrafter"/>
</dbReference>
<keyword evidence="3" id="KW-1133">Transmembrane helix</keyword>
<dbReference type="GO" id="GO:0000252">
    <property type="term" value="F:3-beta-hydroxysteroid dehydrogenase [NAD(P)+]/C4-decarboxylase activity"/>
    <property type="evidence" value="ECO:0007669"/>
    <property type="project" value="TreeGrafter"/>
</dbReference>
<dbReference type="InterPro" id="IPR036291">
    <property type="entry name" value="NAD(P)-bd_dom_sf"/>
</dbReference>
<dbReference type="Pfam" id="PF01073">
    <property type="entry name" value="3Beta_HSD"/>
    <property type="match status" value="1"/>
</dbReference>
<dbReference type="Proteomes" id="UP000775872">
    <property type="component" value="Unassembled WGS sequence"/>
</dbReference>
<comment type="caution">
    <text evidence="5">The sequence shown here is derived from an EMBL/GenBank/DDBJ whole genome shotgun (WGS) entry which is preliminary data.</text>
</comment>
<protein>
    <recommendedName>
        <fullName evidence="4">3-beta hydroxysteroid dehydrogenase/isomerase domain-containing protein</fullName>
    </recommendedName>
</protein>
<comment type="similarity">
    <text evidence="2">Belongs to the NAD(P)-dependent epimerase/dehydratase family. Dihydroflavonol-4-reductase subfamily.</text>
</comment>
<dbReference type="PANTHER" id="PTHR10366">
    <property type="entry name" value="NAD DEPENDENT EPIMERASE/DEHYDRATASE"/>
    <property type="match status" value="1"/>
</dbReference>